<keyword evidence="1" id="KW-0472">Membrane</keyword>
<organism evidence="2">
    <name type="scientific">Amphimedon queenslandica</name>
    <name type="common">Sponge</name>
    <dbReference type="NCBI Taxonomy" id="400682"/>
    <lineage>
        <taxon>Eukaryota</taxon>
        <taxon>Metazoa</taxon>
        <taxon>Porifera</taxon>
        <taxon>Demospongiae</taxon>
        <taxon>Heteroscleromorpha</taxon>
        <taxon>Haplosclerida</taxon>
        <taxon>Niphatidae</taxon>
        <taxon>Amphimedon</taxon>
    </lineage>
</organism>
<accession>A0A1X7VJ45</accession>
<dbReference type="AlphaFoldDB" id="A0A1X7VJ45"/>
<sequence length="97" mass="11072">MWHYSSHHHIFGLLKGQEICKSKFPRLKNIKENHNPKKVNTTNSLFYISIFMTIITAVQLLKKIYLLILAILISELIKAATIFVSNGVNFQSALVTS</sequence>
<keyword evidence="1" id="KW-0812">Transmembrane</keyword>
<name>A0A1X7VJ45_AMPQE</name>
<protein>
    <submittedName>
        <fullName evidence="2">Uncharacterized protein</fullName>
    </submittedName>
</protein>
<proteinExistence type="predicted"/>
<dbReference type="EnsemblMetazoa" id="Aqu2.1.40366_001">
    <property type="protein sequence ID" value="Aqu2.1.40366_001"/>
    <property type="gene ID" value="Aqu2.1.40366"/>
</dbReference>
<evidence type="ECO:0000256" key="1">
    <source>
        <dbReference type="SAM" id="Phobius"/>
    </source>
</evidence>
<keyword evidence="1" id="KW-1133">Transmembrane helix</keyword>
<dbReference type="InParanoid" id="A0A1X7VJ45"/>
<feature type="transmembrane region" description="Helical" evidence="1">
    <location>
        <begin position="66"/>
        <end position="88"/>
    </location>
</feature>
<feature type="transmembrane region" description="Helical" evidence="1">
    <location>
        <begin position="44"/>
        <end position="61"/>
    </location>
</feature>
<reference evidence="2" key="1">
    <citation type="submission" date="2017-05" db="UniProtKB">
        <authorList>
            <consortium name="EnsemblMetazoa"/>
        </authorList>
    </citation>
    <scope>IDENTIFICATION</scope>
</reference>
<evidence type="ECO:0000313" key="2">
    <source>
        <dbReference type="EnsemblMetazoa" id="Aqu2.1.40366_001"/>
    </source>
</evidence>